<evidence type="ECO:0000256" key="2">
    <source>
        <dbReference type="PIRSR" id="PIRSR005962-1"/>
    </source>
</evidence>
<organism evidence="5 6">
    <name type="scientific">Pontibacter diazotrophicus</name>
    <dbReference type="NCBI Taxonomy" id="1400979"/>
    <lineage>
        <taxon>Bacteria</taxon>
        <taxon>Pseudomonadati</taxon>
        <taxon>Bacteroidota</taxon>
        <taxon>Cytophagia</taxon>
        <taxon>Cytophagales</taxon>
        <taxon>Hymenobacteraceae</taxon>
        <taxon>Pontibacter</taxon>
    </lineage>
</organism>
<evidence type="ECO:0000313" key="5">
    <source>
        <dbReference type="EMBL" id="RDV13472.1"/>
    </source>
</evidence>
<sequence>MKSNYTFFRRTLFATLGLGLLAVPGSYAQSSKLTSKANTMADKLEPKVIEWRHHFHQYPELSNRETKTAEKVAAHLKSLGIEVETGVAHTGVVGILKGGKPGPVVALRADMDALPVTERAAIPFASKERSTYNGQEVGVMHACGHDTHVAMLMGAAEILAGMKNDLKGTVKFIFQPAEEGAPQGEEGGARLMIKEGVLDKGPKPEVIFGLHINSQTEVGTLRYKPGGTMAAADRFLIKVKGKQVHGAYPWNGVDPIVVSAQIINGLQTIISRQTELTEEAAVVTVGRINGGVRNNIIPEEVELEGTIRTLDTEMQKKIHEKIKLTATKIAESAGATAEVTINIGTPVTSNDVALTSKMLPTLQAVAGTDNVVLNKAVTGAEDFAFYQEKIPGLFIFVGGMPKGQKPEEAAPHHTPDFYIDDSGMKLGVKTLTSLTLDYMEGKGKITVQ</sequence>
<reference evidence="6" key="1">
    <citation type="submission" date="2018-08" db="EMBL/GenBank/DDBJ databases">
        <authorList>
            <person name="Liu Z.-W."/>
            <person name="Du Z.-J."/>
        </authorList>
    </citation>
    <scope>NUCLEOTIDE SEQUENCE [LARGE SCALE GENOMIC DNA]</scope>
    <source>
        <strain evidence="6">H4X</strain>
    </source>
</reference>
<dbReference type="InterPro" id="IPR002933">
    <property type="entry name" value="Peptidase_M20"/>
</dbReference>
<feature type="binding site" evidence="2">
    <location>
        <position position="211"/>
    </location>
    <ligand>
        <name>Mn(2+)</name>
        <dbReference type="ChEBI" id="CHEBI:29035"/>
        <label>2</label>
    </ligand>
</feature>
<keyword evidence="2" id="KW-0479">Metal-binding</keyword>
<dbReference type="InterPro" id="IPR017439">
    <property type="entry name" value="Amidohydrolase"/>
</dbReference>
<dbReference type="Gene3D" id="3.30.70.360">
    <property type="match status" value="1"/>
</dbReference>
<dbReference type="NCBIfam" id="TIGR01891">
    <property type="entry name" value="amidohydrolases"/>
    <property type="match status" value="1"/>
</dbReference>
<dbReference type="SUPFAM" id="SSF53187">
    <property type="entry name" value="Zn-dependent exopeptidases"/>
    <property type="match status" value="1"/>
</dbReference>
<feature type="domain" description="Peptidase M20 dimerisation" evidence="4">
    <location>
        <begin position="235"/>
        <end position="329"/>
    </location>
</feature>
<evidence type="ECO:0000259" key="4">
    <source>
        <dbReference type="Pfam" id="PF07687"/>
    </source>
</evidence>
<evidence type="ECO:0000313" key="6">
    <source>
        <dbReference type="Proteomes" id="UP000256708"/>
    </source>
</evidence>
<comment type="caution">
    <text evidence="5">The sequence shown here is derived from an EMBL/GenBank/DDBJ whole genome shotgun (WGS) entry which is preliminary data.</text>
</comment>
<keyword evidence="6" id="KW-1185">Reference proteome</keyword>
<dbReference type="InterPro" id="IPR011650">
    <property type="entry name" value="Peptidase_M20_dimer"/>
</dbReference>
<keyword evidence="1 5" id="KW-0378">Hydrolase</keyword>
<dbReference type="EMBL" id="QRGR01000023">
    <property type="protein sequence ID" value="RDV13472.1"/>
    <property type="molecule type" value="Genomic_DNA"/>
</dbReference>
<feature type="binding site" evidence="2">
    <location>
        <position position="179"/>
    </location>
    <ligand>
        <name>Mn(2+)</name>
        <dbReference type="ChEBI" id="CHEBI:29035"/>
        <label>2</label>
    </ligand>
</feature>
<dbReference type="PANTHER" id="PTHR11014">
    <property type="entry name" value="PEPTIDASE M20 FAMILY MEMBER"/>
    <property type="match status" value="1"/>
</dbReference>
<dbReference type="GO" id="GO:0046872">
    <property type="term" value="F:metal ion binding"/>
    <property type="evidence" value="ECO:0007669"/>
    <property type="project" value="UniProtKB-KW"/>
</dbReference>
<comment type="cofactor">
    <cofactor evidence="2">
        <name>Mn(2+)</name>
        <dbReference type="ChEBI" id="CHEBI:29035"/>
    </cofactor>
    <text evidence="2">The Mn(2+) ion enhances activity.</text>
</comment>
<accession>A0A3D8L902</accession>
<dbReference type="Pfam" id="PF01546">
    <property type="entry name" value="Peptidase_M20"/>
    <property type="match status" value="1"/>
</dbReference>
<dbReference type="FunFam" id="3.30.70.360:FF:000001">
    <property type="entry name" value="N-acetyldiaminopimelate deacetylase"/>
    <property type="match status" value="1"/>
</dbReference>
<dbReference type="RefSeq" id="WP_115567194.1">
    <property type="nucleotide sequence ID" value="NZ_QRGR01000023.1"/>
</dbReference>
<protein>
    <submittedName>
        <fullName evidence="5">Amidohydrolase</fullName>
    </submittedName>
</protein>
<feature type="chain" id="PRO_5017735101" evidence="3">
    <location>
        <begin position="29"/>
        <end position="448"/>
    </location>
</feature>
<dbReference type="Gene3D" id="3.40.630.10">
    <property type="entry name" value="Zn peptidases"/>
    <property type="match status" value="1"/>
</dbReference>
<dbReference type="GO" id="GO:0019877">
    <property type="term" value="P:diaminopimelate biosynthetic process"/>
    <property type="evidence" value="ECO:0007669"/>
    <property type="project" value="UniProtKB-ARBA"/>
</dbReference>
<dbReference type="Pfam" id="PF07687">
    <property type="entry name" value="M20_dimer"/>
    <property type="match status" value="1"/>
</dbReference>
<dbReference type="AlphaFoldDB" id="A0A3D8L902"/>
<dbReference type="SUPFAM" id="SSF55031">
    <property type="entry name" value="Bacterial exopeptidase dimerisation domain"/>
    <property type="match status" value="1"/>
</dbReference>
<feature type="signal peptide" evidence="3">
    <location>
        <begin position="1"/>
        <end position="28"/>
    </location>
</feature>
<proteinExistence type="predicted"/>
<evidence type="ECO:0000256" key="3">
    <source>
        <dbReference type="SAM" id="SignalP"/>
    </source>
</evidence>
<keyword evidence="3" id="KW-0732">Signal</keyword>
<dbReference type="GO" id="GO:0050118">
    <property type="term" value="F:N-acetyldiaminopimelate deacetylase activity"/>
    <property type="evidence" value="ECO:0007669"/>
    <property type="project" value="UniProtKB-ARBA"/>
</dbReference>
<dbReference type="PANTHER" id="PTHR11014:SF63">
    <property type="entry name" value="METALLOPEPTIDASE, PUTATIVE (AFU_ORTHOLOGUE AFUA_6G09600)-RELATED"/>
    <property type="match status" value="1"/>
</dbReference>
<gene>
    <name evidence="5" type="ORF">DXT99_19125</name>
</gene>
<feature type="binding site" evidence="2">
    <location>
        <position position="143"/>
    </location>
    <ligand>
        <name>Mn(2+)</name>
        <dbReference type="ChEBI" id="CHEBI:29035"/>
        <label>2</label>
    </ligand>
</feature>
<feature type="binding site" evidence="2">
    <location>
        <position position="145"/>
    </location>
    <ligand>
        <name>Mn(2+)</name>
        <dbReference type="ChEBI" id="CHEBI:29035"/>
        <label>2</label>
    </ligand>
</feature>
<dbReference type="OrthoDB" id="9777385at2"/>
<feature type="binding site" evidence="2">
    <location>
        <position position="413"/>
    </location>
    <ligand>
        <name>Mn(2+)</name>
        <dbReference type="ChEBI" id="CHEBI:29035"/>
        <label>2</label>
    </ligand>
</feature>
<dbReference type="PIRSF" id="PIRSF005962">
    <property type="entry name" value="Pept_M20D_amidohydro"/>
    <property type="match status" value="1"/>
</dbReference>
<dbReference type="InterPro" id="IPR036264">
    <property type="entry name" value="Bact_exopeptidase_dim_dom"/>
</dbReference>
<keyword evidence="2" id="KW-0464">Manganese</keyword>
<evidence type="ECO:0000256" key="1">
    <source>
        <dbReference type="ARBA" id="ARBA00022801"/>
    </source>
</evidence>
<dbReference type="Proteomes" id="UP000256708">
    <property type="component" value="Unassembled WGS sequence"/>
</dbReference>
<name>A0A3D8L902_9BACT</name>